<evidence type="ECO:0000313" key="4">
    <source>
        <dbReference type="Proteomes" id="UP000325787"/>
    </source>
</evidence>
<dbReference type="PRINTS" id="PR00364">
    <property type="entry name" value="DISEASERSIST"/>
</dbReference>
<protein>
    <submittedName>
        <fullName evidence="3">Tetratricopeptide repeat protein</fullName>
    </submittedName>
</protein>
<dbReference type="SMART" id="SM00028">
    <property type="entry name" value="TPR"/>
    <property type="match status" value="7"/>
</dbReference>
<dbReference type="OrthoDB" id="3885120at2"/>
<dbReference type="GO" id="GO:0043531">
    <property type="term" value="F:ADP binding"/>
    <property type="evidence" value="ECO:0007669"/>
    <property type="project" value="InterPro"/>
</dbReference>
<evidence type="ECO:0000256" key="1">
    <source>
        <dbReference type="SAM" id="MobiDB-lite"/>
    </source>
</evidence>
<name>A0A5Q0GZD0_SACSY</name>
<dbReference type="AlphaFoldDB" id="A0A5Q0GZD0"/>
<feature type="domain" description="NB-ARC" evidence="2">
    <location>
        <begin position="74"/>
        <end position="215"/>
    </location>
</feature>
<dbReference type="Gene3D" id="3.40.50.300">
    <property type="entry name" value="P-loop containing nucleotide triphosphate hydrolases"/>
    <property type="match status" value="1"/>
</dbReference>
<dbReference type="SUPFAM" id="SSF52540">
    <property type="entry name" value="P-loop containing nucleoside triphosphate hydrolases"/>
    <property type="match status" value="1"/>
</dbReference>
<keyword evidence="4" id="KW-1185">Reference proteome</keyword>
<dbReference type="Pfam" id="PF13374">
    <property type="entry name" value="TPR_10"/>
    <property type="match status" value="4"/>
</dbReference>
<dbReference type="InterPro" id="IPR027417">
    <property type="entry name" value="P-loop_NTPase"/>
</dbReference>
<dbReference type="InterPro" id="IPR053137">
    <property type="entry name" value="NLR-like"/>
</dbReference>
<reference evidence="4" key="1">
    <citation type="journal article" date="2021" name="Curr. Microbiol.">
        <title>Complete genome of nocamycin-producing strain Saccharothrix syringae NRRL B-16468 reveals the biosynthetic potential for secondary metabolites.</title>
        <authorList>
            <person name="Mo X."/>
            <person name="Yang S."/>
        </authorList>
    </citation>
    <scope>NUCLEOTIDE SEQUENCE [LARGE SCALE GENOMIC DNA]</scope>
    <source>
        <strain evidence="4">ATCC 51364 / DSM 43886 / JCM 6844 / KCTC 9398 / NBRC 14523 / NRRL B-16468 / INA 2240</strain>
    </source>
</reference>
<dbReference type="InterPro" id="IPR011990">
    <property type="entry name" value="TPR-like_helical_dom_sf"/>
</dbReference>
<dbReference type="InterPro" id="IPR019734">
    <property type="entry name" value="TPR_rpt"/>
</dbReference>
<gene>
    <name evidence="3" type="ORF">EKG83_16815</name>
</gene>
<dbReference type="PANTHER" id="PTHR46082">
    <property type="entry name" value="ATP/GTP-BINDING PROTEIN-RELATED"/>
    <property type="match status" value="1"/>
</dbReference>
<proteinExistence type="predicted"/>
<accession>A0A5Q0GZD0</accession>
<feature type="region of interest" description="Disordered" evidence="1">
    <location>
        <begin position="945"/>
        <end position="964"/>
    </location>
</feature>
<dbReference type="Proteomes" id="UP000325787">
    <property type="component" value="Chromosome"/>
</dbReference>
<dbReference type="EMBL" id="CP034550">
    <property type="protein sequence ID" value="QFZ18890.1"/>
    <property type="molecule type" value="Genomic_DNA"/>
</dbReference>
<dbReference type="SUPFAM" id="SSF48452">
    <property type="entry name" value="TPR-like"/>
    <property type="match status" value="5"/>
</dbReference>
<evidence type="ECO:0000313" key="3">
    <source>
        <dbReference type="EMBL" id="QFZ18890.1"/>
    </source>
</evidence>
<dbReference type="InterPro" id="IPR002182">
    <property type="entry name" value="NB-ARC"/>
</dbReference>
<dbReference type="KEGG" id="ssyi:EKG83_16815"/>
<dbReference type="Pfam" id="PF00931">
    <property type="entry name" value="NB-ARC"/>
    <property type="match status" value="1"/>
</dbReference>
<dbReference type="PANTHER" id="PTHR46082:SF6">
    <property type="entry name" value="AAA+ ATPASE DOMAIN-CONTAINING PROTEIN-RELATED"/>
    <property type="match status" value="1"/>
</dbReference>
<evidence type="ECO:0000259" key="2">
    <source>
        <dbReference type="Pfam" id="PF00931"/>
    </source>
</evidence>
<dbReference type="Pfam" id="PF13424">
    <property type="entry name" value="TPR_12"/>
    <property type="match status" value="4"/>
</dbReference>
<dbReference type="Gene3D" id="1.25.40.10">
    <property type="entry name" value="Tetratricopeptide repeat domain"/>
    <property type="match status" value="3"/>
</dbReference>
<dbReference type="RefSeq" id="WP_063741437.1">
    <property type="nucleotide sequence ID" value="NZ_CP034550.1"/>
</dbReference>
<sequence length="964" mass="103436">MSEAGVRQVGVATDFSTVLQSAGDMTVQFVEAARVPTMEEVPARADLGRLPVVTRAFVGRSAELELLRAAVSGPDRPVVGVRGLGGVGKSTLVARFAAADADRFSLVWWVTADSPAAIEAGMAELARALAPEAHRLPLEEQVRLGVRWLATHSGWLLVLDDLPGPDDLVSLLERVRTGTVVVTTRRGDAWPALTAAVDVDVLGPEAASDLLTGVVRAGAPGADLTGAERVCEEVGWLPLAIEQAGAYIARTRGTPADYLDLLARFPARMFTRTGEGGDSQRTVARVWRITLDLLADTPLAGALLRQLAWYAPDAIPRDLCAVAGDELDVPEALARLADHNMITLDGRAIGVHRLVQAVTRTPDPTDPHRRPDDIAAARDTAAAGLARAVLGHPPEAPASRAAFESVRAHARTLLDLTAPDTDTEDTVLLLNQLGLYLRDQGGTATAVAYLARAAHSGERLYGADARTTLIARNNLATAHAAAGDFGRAASLHERNAEERARALGPDHPDTLASRGNSALAHQLAGHAASAIPLHEQVLADHERVLGPDHPETLLVRGNLAGAHREVGDLRRAVELLEAVLADRERVSGPEHRDTLNARNNLAITYDDMGDLGRAIPLYEATLADLERLLGADHPNSLLLRNNLASAYESAGDLGRAIPLFESTLEDRERVLGADHPDTLMSRNNLAKAHRNAGDLDRAIRLYEAALRDFERVLGPDDQDTLIVRNNLANAYRCVGDLDRAIPLFESTLEDRERVLGADHPDTLLSRNDLANAYQNAGDLDRAIRLYESALEDFVRVLSPDHPYTLTLRNNLAAAYWFTGGLDQARREFDAVLTTRERLLGPDHPDSLLSKHNLARAHESLGDLDRAVALFAATVAAQERVLGADHHDTLRSRYRLAGALRAAGDVERATPLHEAVLGGCLRVLGPAHALTAMVRADLEEARGLDPVRAGGGISPLPRSARPPSG</sequence>
<organism evidence="3 4">
    <name type="scientific">Saccharothrix syringae</name>
    <name type="common">Nocardiopsis syringae</name>
    <dbReference type="NCBI Taxonomy" id="103733"/>
    <lineage>
        <taxon>Bacteria</taxon>
        <taxon>Bacillati</taxon>
        <taxon>Actinomycetota</taxon>
        <taxon>Actinomycetes</taxon>
        <taxon>Pseudonocardiales</taxon>
        <taxon>Pseudonocardiaceae</taxon>
        <taxon>Saccharothrix</taxon>
    </lineage>
</organism>